<comment type="caution">
    <text evidence="6">The sequence shown here is derived from an EMBL/GenBank/DDBJ whole genome shotgun (WGS) entry which is preliminary data.</text>
</comment>
<dbReference type="InterPro" id="IPR013747">
    <property type="entry name" value="ACP_syn_III_C"/>
</dbReference>
<dbReference type="RefSeq" id="WP_145870969.1">
    <property type="nucleotide sequence ID" value="NZ_BNCE01000010.1"/>
</dbReference>
<protein>
    <submittedName>
        <fullName evidence="6">3-oxoacyl-[acyl-carrier-protein] synthase-3</fullName>
    </submittedName>
</protein>
<organism evidence="6 7">
    <name type="scientific">Streptomyces capillispiralis</name>
    <dbReference type="NCBI Taxonomy" id="68182"/>
    <lineage>
        <taxon>Bacteria</taxon>
        <taxon>Bacillati</taxon>
        <taxon>Actinomycetota</taxon>
        <taxon>Actinomycetes</taxon>
        <taxon>Kitasatosporales</taxon>
        <taxon>Streptomycetaceae</taxon>
        <taxon>Streptomyces</taxon>
    </lineage>
</organism>
<feature type="domain" description="Beta-ketoacyl-[acyl-carrier-protein] synthase III N-terminal" evidence="5">
    <location>
        <begin position="108"/>
        <end position="173"/>
    </location>
</feature>
<dbReference type="InterPro" id="IPR013751">
    <property type="entry name" value="ACP_syn_III_N"/>
</dbReference>
<proteinExistence type="predicted"/>
<dbReference type="Proteomes" id="UP000316603">
    <property type="component" value="Unassembled WGS sequence"/>
</dbReference>
<dbReference type="InterPro" id="IPR016039">
    <property type="entry name" value="Thiolase-like"/>
</dbReference>
<dbReference type="GO" id="GO:0044550">
    <property type="term" value="P:secondary metabolite biosynthetic process"/>
    <property type="evidence" value="ECO:0007669"/>
    <property type="project" value="TreeGrafter"/>
</dbReference>
<dbReference type="SUPFAM" id="SSF53901">
    <property type="entry name" value="Thiolase-like"/>
    <property type="match status" value="1"/>
</dbReference>
<dbReference type="EMBL" id="VIWV01000001">
    <property type="protein sequence ID" value="TWF89453.1"/>
    <property type="molecule type" value="Genomic_DNA"/>
</dbReference>
<evidence type="ECO:0000256" key="2">
    <source>
        <dbReference type="ARBA" id="ARBA00022679"/>
    </source>
</evidence>
<dbReference type="PANTHER" id="PTHR34069">
    <property type="entry name" value="3-OXOACYL-[ACYL-CARRIER-PROTEIN] SYNTHASE 3"/>
    <property type="match status" value="1"/>
</dbReference>
<dbReference type="PANTHER" id="PTHR34069:SF2">
    <property type="entry name" value="BETA-KETOACYL-[ACYL-CARRIER-PROTEIN] SYNTHASE III"/>
    <property type="match status" value="1"/>
</dbReference>
<dbReference type="OrthoDB" id="7055207at2"/>
<keyword evidence="2" id="KW-0808">Transferase</keyword>
<dbReference type="GO" id="GO:0006633">
    <property type="term" value="P:fatty acid biosynthetic process"/>
    <property type="evidence" value="ECO:0007669"/>
    <property type="project" value="InterPro"/>
</dbReference>
<evidence type="ECO:0000259" key="4">
    <source>
        <dbReference type="Pfam" id="PF08541"/>
    </source>
</evidence>
<dbReference type="AlphaFoldDB" id="A0A561TQS0"/>
<keyword evidence="1" id="KW-0963">Cytoplasm</keyword>
<dbReference type="Pfam" id="PF08541">
    <property type="entry name" value="ACP_syn_III_C"/>
    <property type="match status" value="1"/>
</dbReference>
<evidence type="ECO:0000313" key="6">
    <source>
        <dbReference type="EMBL" id="TWF89453.1"/>
    </source>
</evidence>
<dbReference type="Pfam" id="PF08545">
    <property type="entry name" value="ACP_syn_III"/>
    <property type="match status" value="1"/>
</dbReference>
<name>A0A561TQS0_9ACTN</name>
<reference evidence="6 7" key="1">
    <citation type="submission" date="2019-06" db="EMBL/GenBank/DDBJ databases">
        <title>Sequencing the genomes of 1000 actinobacteria strains.</title>
        <authorList>
            <person name="Klenk H.-P."/>
        </authorList>
    </citation>
    <scope>NUCLEOTIDE SEQUENCE [LARGE SCALE GENOMIC DNA]</scope>
    <source>
        <strain evidence="6 7">DSM 41695</strain>
    </source>
</reference>
<keyword evidence="7" id="KW-1185">Reference proteome</keyword>
<feature type="domain" description="Beta-ketoacyl-[acyl-carrier-protein] synthase III C-terminal" evidence="4">
    <location>
        <begin position="244"/>
        <end position="336"/>
    </location>
</feature>
<evidence type="ECO:0000256" key="1">
    <source>
        <dbReference type="ARBA" id="ARBA00022490"/>
    </source>
</evidence>
<keyword evidence="3" id="KW-0012">Acyltransferase</keyword>
<sequence>MLLPDLYIAGLGARIPERVTTKEAVAAGWYDAAEAEALGWESVAVAGDVPAPDLAVEAAHRALEGSDHTRDDIDLLMHVSCNHQGPDLWSPQHYILRHTVGGNIPALEIRQGCNGFLAAMELAGAYLAAAADRTAVLITSADNWGAPLVDRWRATPGGLFGDAATACVLSRRGGFARLVNVRAVSLPELEELNRGGEPLFPPGCTTGVRVDLRGRAATYKGGQDLVDAGRLMGETQRALIRRTLDEAGLGPDDITRVAHQFVGDLGVLHRLLEPFGENAGVSKGVWDFGRSVGHTGASDQTSALHHLVASGRLRRGDRVMLLGAGAGISFSCAVVEMLDVPAWAATTDATA</sequence>
<evidence type="ECO:0000259" key="5">
    <source>
        <dbReference type="Pfam" id="PF08545"/>
    </source>
</evidence>
<dbReference type="CDD" id="cd00827">
    <property type="entry name" value="init_cond_enzymes"/>
    <property type="match status" value="1"/>
</dbReference>
<evidence type="ECO:0000256" key="3">
    <source>
        <dbReference type="ARBA" id="ARBA00023315"/>
    </source>
</evidence>
<gene>
    <name evidence="6" type="ORF">FHX78_116495</name>
</gene>
<evidence type="ECO:0000313" key="7">
    <source>
        <dbReference type="Proteomes" id="UP000316603"/>
    </source>
</evidence>
<dbReference type="Gene3D" id="3.40.47.10">
    <property type="match status" value="2"/>
</dbReference>
<accession>A0A561TQS0</accession>
<dbReference type="GO" id="GO:0004315">
    <property type="term" value="F:3-oxoacyl-[acyl-carrier-protein] synthase activity"/>
    <property type="evidence" value="ECO:0007669"/>
    <property type="project" value="InterPro"/>
</dbReference>